<proteinExistence type="predicted"/>
<feature type="compositionally biased region" description="Polar residues" evidence="1">
    <location>
        <begin position="202"/>
        <end position="211"/>
    </location>
</feature>
<sequence length="245" mass="27379">MELDDFEPLFGEPNVEWSAATASQVTTPVRPFLFQIHAPDSSSLGVNVTDFFSNSFGAVRSIQQLEDMRDDTGIGGSWSEFLEYLVNSIKFGDVKLVLEGHRKSDGPESARLVAQKSKGMPRISVFLLRLVGTAANEVMARLSLDLYKAFKSSHKLLVQEQDGCDQLRKMLPAAEQEKSEHIQTHVDFPLHSKRHKIHDKVTSSSATTTFHDVSDKQADQNPSPMKASNRVVPAHRRIMVVFPFL</sequence>
<feature type="non-terminal residue" evidence="2">
    <location>
        <position position="1"/>
    </location>
</feature>
<organism evidence="2 3">
    <name type="scientific">Cynara cardunculus var. scolymus</name>
    <name type="common">Globe artichoke</name>
    <name type="synonym">Cynara scolymus</name>
    <dbReference type="NCBI Taxonomy" id="59895"/>
    <lineage>
        <taxon>Eukaryota</taxon>
        <taxon>Viridiplantae</taxon>
        <taxon>Streptophyta</taxon>
        <taxon>Embryophyta</taxon>
        <taxon>Tracheophyta</taxon>
        <taxon>Spermatophyta</taxon>
        <taxon>Magnoliopsida</taxon>
        <taxon>eudicotyledons</taxon>
        <taxon>Gunneridae</taxon>
        <taxon>Pentapetalae</taxon>
        <taxon>asterids</taxon>
        <taxon>campanulids</taxon>
        <taxon>Asterales</taxon>
        <taxon>Asteraceae</taxon>
        <taxon>Carduoideae</taxon>
        <taxon>Cardueae</taxon>
        <taxon>Carduinae</taxon>
        <taxon>Cynara</taxon>
    </lineage>
</organism>
<evidence type="ECO:0000313" key="3">
    <source>
        <dbReference type="Proteomes" id="UP000243975"/>
    </source>
</evidence>
<feature type="region of interest" description="Disordered" evidence="1">
    <location>
        <begin position="197"/>
        <end position="230"/>
    </location>
</feature>
<dbReference type="STRING" id="59895.A0A118JS52"/>
<reference evidence="2 3" key="1">
    <citation type="journal article" date="2016" name="Sci. Rep.">
        <title>The genome sequence of the outbreeding globe artichoke constructed de novo incorporating a phase-aware low-pass sequencing strategy of F1 progeny.</title>
        <authorList>
            <person name="Scaglione D."/>
            <person name="Reyes-Chin-Wo S."/>
            <person name="Acquadro A."/>
            <person name="Froenicke L."/>
            <person name="Portis E."/>
            <person name="Beitel C."/>
            <person name="Tirone M."/>
            <person name="Mauro R."/>
            <person name="Lo Monaco A."/>
            <person name="Mauromicale G."/>
            <person name="Faccioli P."/>
            <person name="Cattivelli L."/>
            <person name="Rieseberg L."/>
            <person name="Michelmore R."/>
            <person name="Lanteri S."/>
        </authorList>
    </citation>
    <scope>NUCLEOTIDE SEQUENCE [LARGE SCALE GENOMIC DNA]</scope>
    <source>
        <strain evidence="2">2C</strain>
    </source>
</reference>
<evidence type="ECO:0000256" key="1">
    <source>
        <dbReference type="SAM" id="MobiDB-lite"/>
    </source>
</evidence>
<name>A0A118JS52_CYNCS</name>
<protein>
    <submittedName>
        <fullName evidence="2">Uncharacterized protein</fullName>
    </submittedName>
</protein>
<dbReference type="PANTHER" id="PTHR35770:SF1">
    <property type="entry name" value="U2 SMALL NUCLEAR RIBONUCLEOPROTEIN AUXILIARY FACTOR-LIKE PROTEIN"/>
    <property type="match status" value="1"/>
</dbReference>
<dbReference type="EMBL" id="LEKV01005517">
    <property type="protein sequence ID" value="KVH88212.1"/>
    <property type="molecule type" value="Genomic_DNA"/>
</dbReference>
<dbReference type="Proteomes" id="UP000243975">
    <property type="component" value="Unassembled WGS sequence"/>
</dbReference>
<dbReference type="PANTHER" id="PTHR35770">
    <property type="entry name" value="U2 SMALL NUCLEAR RIBONUCLEOPROTEIN AUXILIARY FACTOR-LIKE PROTEIN"/>
    <property type="match status" value="1"/>
</dbReference>
<comment type="caution">
    <text evidence="2">The sequence shown here is derived from an EMBL/GenBank/DDBJ whole genome shotgun (WGS) entry which is preliminary data.</text>
</comment>
<dbReference type="OMA" id="AFKSKQH"/>
<dbReference type="AlphaFoldDB" id="A0A118JS52"/>
<dbReference type="Gramene" id="KVH88212">
    <property type="protein sequence ID" value="KVH88212"/>
    <property type="gene ID" value="Ccrd_024398"/>
</dbReference>
<keyword evidence="3" id="KW-1185">Reference proteome</keyword>
<accession>A0A118JS52</accession>
<gene>
    <name evidence="2" type="ORF">Ccrd_024398</name>
</gene>
<evidence type="ECO:0000313" key="2">
    <source>
        <dbReference type="EMBL" id="KVH88212.1"/>
    </source>
</evidence>